<accession>A0A1X7U1X8</accession>
<dbReference type="EnsemblMetazoa" id="Aqu2.1.21647_001">
    <property type="protein sequence ID" value="Aqu2.1.21647_001"/>
    <property type="gene ID" value="Aqu2.1.21647"/>
</dbReference>
<dbReference type="AlphaFoldDB" id="A0A1X7U1X8"/>
<name>A0A1X7U1X8_AMPQE</name>
<organism evidence="1">
    <name type="scientific">Amphimedon queenslandica</name>
    <name type="common">Sponge</name>
    <dbReference type="NCBI Taxonomy" id="400682"/>
    <lineage>
        <taxon>Eukaryota</taxon>
        <taxon>Metazoa</taxon>
        <taxon>Porifera</taxon>
        <taxon>Demospongiae</taxon>
        <taxon>Heteroscleromorpha</taxon>
        <taxon>Haplosclerida</taxon>
        <taxon>Niphatidae</taxon>
        <taxon>Amphimedon</taxon>
    </lineage>
</organism>
<sequence length="117" mass="13162">MERKLAWISLLVHMLYCLVLTLASLAHTLTLVSLATHCQTIRAALFPGFLWTRQLTVSLYPPVPTTGSLPLYLKPPDPLMITLRSQETPRSMFLSTTNCHSLCAVHYSFVILLLDHV</sequence>
<proteinExistence type="predicted"/>
<dbReference type="InParanoid" id="A0A1X7U1X8"/>
<evidence type="ECO:0000313" key="1">
    <source>
        <dbReference type="EnsemblMetazoa" id="Aqu2.1.21647_001"/>
    </source>
</evidence>
<protein>
    <submittedName>
        <fullName evidence="1">Uncharacterized protein</fullName>
    </submittedName>
</protein>
<reference evidence="1" key="1">
    <citation type="submission" date="2017-05" db="UniProtKB">
        <authorList>
            <consortium name="EnsemblMetazoa"/>
        </authorList>
    </citation>
    <scope>IDENTIFICATION</scope>
</reference>